<feature type="domain" description="Squalene cyclase C-terminal" evidence="6">
    <location>
        <begin position="487"/>
        <end position="717"/>
    </location>
</feature>
<evidence type="ECO:0000313" key="8">
    <source>
        <dbReference type="EMBL" id="TWT62086.1"/>
    </source>
</evidence>
<evidence type="ECO:0000256" key="5">
    <source>
        <dbReference type="SAM" id="MobiDB-lite"/>
    </source>
</evidence>
<dbReference type="Pfam" id="PF13243">
    <property type="entry name" value="SQHop_cyclase_C"/>
    <property type="match status" value="2"/>
</dbReference>
<evidence type="ECO:0000256" key="4">
    <source>
        <dbReference type="ARBA" id="ARBA00023235"/>
    </source>
</evidence>
<comment type="caution">
    <text evidence="8">The sequence shown here is derived from an EMBL/GenBank/DDBJ whole genome shotgun (WGS) entry which is preliminary data.</text>
</comment>
<dbReference type="PROSITE" id="PS01074">
    <property type="entry name" value="TERPENE_SYNTHASES"/>
    <property type="match status" value="1"/>
</dbReference>
<dbReference type="SFLD" id="SFLDG01016">
    <property type="entry name" value="Prenyltransferase_Like_2"/>
    <property type="match status" value="1"/>
</dbReference>
<dbReference type="PANTHER" id="PTHR11764">
    <property type="entry name" value="TERPENE CYCLASE/MUTASE FAMILY MEMBER"/>
    <property type="match status" value="1"/>
</dbReference>
<dbReference type="InterPro" id="IPR018333">
    <property type="entry name" value="Squalene_cyclase"/>
</dbReference>
<evidence type="ECO:0000259" key="6">
    <source>
        <dbReference type="Pfam" id="PF13243"/>
    </source>
</evidence>
<proteinExistence type="inferred from homology"/>
<dbReference type="Pfam" id="PF13249">
    <property type="entry name" value="SQHop_cyclase_N"/>
    <property type="match status" value="1"/>
</dbReference>
<gene>
    <name evidence="8" type="primary">shc_2</name>
    <name evidence="8" type="ORF">Pan54_28250</name>
</gene>
<evidence type="ECO:0000256" key="2">
    <source>
        <dbReference type="ARBA" id="ARBA00009755"/>
    </source>
</evidence>
<sequence>MESGRPDARFAQTDFNSGSAPEFPVSVNRSEFFGGDQNDPSPLGKAISATAQFLKERQHAEGFWVAELEGDTILESEYILLLAYLGEENSESAKAAAAYIVEQQCSHDGWALFPNGPLEISASVKAYWALKITGHAPEAEYMQRAREAILAAGGAEKVNSFTRYYMALLGLISYHQCPAVPPELVLLPRWTRLSIYDMSAWSRTILMPLSLLWAYKPHRDLPEEQQIEELFIKSARKLPICNDVTEKVDDLSYRSRIPWAWMFRQFDRGYKLIERCGGPPLRNKSIRIAAGWILERLQNSDGLGAIFPPIVWSLVALKSLGFEDDSYEVVTTRQQLDALILQGKNAQGEKTVRLQPCKSPVWDTSIATLALAETGQADCKEAVAASSKWMRAQEIRSYGDWSITHRDVEPGGWCFEFNNEFYPDVDDTAMVLMALLKSLPDDLHADWLAELVPQSERSLEKRLSTIVSGKSEHWQSAMSDVSRLQPSLDAFRRGVQWLLAMQSKNGGWGAFDSNNDFELLTRVPFADHNAMIDPPTPDITARVLEALAMLGVNSQHEAIQKALTFLWEHQEEDGSWPGRWGVNYIYGTWQVVVGLIAVGISPEDARIQKSICWLKARQQANGGWGETPESYDRPELKGTGVETPSQTAWAILALVAAGESHSTAVSDAVRYLIETQQADGSWNETEFTGTGFPKVFYLRYHYYRIYFPLLALARYRQAARITTPS</sequence>
<evidence type="ECO:0000313" key="9">
    <source>
        <dbReference type="Proteomes" id="UP000316095"/>
    </source>
</evidence>
<feature type="domain" description="Squalene cyclase C-terminal" evidence="6">
    <location>
        <begin position="359"/>
        <end position="436"/>
    </location>
</feature>
<dbReference type="EMBL" id="SJPG01000001">
    <property type="protein sequence ID" value="TWT62086.1"/>
    <property type="molecule type" value="Genomic_DNA"/>
</dbReference>
<dbReference type="GO" id="GO:0016104">
    <property type="term" value="P:triterpenoid biosynthetic process"/>
    <property type="evidence" value="ECO:0007669"/>
    <property type="project" value="InterPro"/>
</dbReference>
<dbReference type="EC" id="4.2.1.129" evidence="8"/>
<dbReference type="InterPro" id="IPR002365">
    <property type="entry name" value="Terpene_synthase_CS"/>
</dbReference>
<dbReference type="Proteomes" id="UP000316095">
    <property type="component" value="Unassembled WGS sequence"/>
</dbReference>
<keyword evidence="3" id="KW-0677">Repeat</keyword>
<evidence type="ECO:0000256" key="1">
    <source>
        <dbReference type="ARBA" id="ARBA00004999"/>
    </source>
</evidence>
<dbReference type="InterPro" id="IPR032696">
    <property type="entry name" value="SQ_cyclase_C"/>
</dbReference>
<keyword evidence="9" id="KW-1185">Reference proteome</keyword>
<accession>A0A5C5XG24</accession>
<comment type="similarity">
    <text evidence="2">Belongs to the terpene cyclase/mutase family.</text>
</comment>
<dbReference type="AlphaFoldDB" id="A0A5C5XG24"/>
<reference evidence="8 9" key="1">
    <citation type="submission" date="2019-02" db="EMBL/GenBank/DDBJ databases">
        <title>Deep-cultivation of Planctomycetes and their phenomic and genomic characterization uncovers novel biology.</title>
        <authorList>
            <person name="Wiegand S."/>
            <person name="Jogler M."/>
            <person name="Boedeker C."/>
            <person name="Pinto D."/>
            <person name="Vollmers J."/>
            <person name="Rivas-Marin E."/>
            <person name="Kohn T."/>
            <person name="Peeters S.H."/>
            <person name="Heuer A."/>
            <person name="Rast P."/>
            <person name="Oberbeckmann S."/>
            <person name="Bunk B."/>
            <person name="Jeske O."/>
            <person name="Meyerdierks A."/>
            <person name="Storesund J.E."/>
            <person name="Kallscheuer N."/>
            <person name="Luecker S."/>
            <person name="Lage O.M."/>
            <person name="Pohl T."/>
            <person name="Merkel B.J."/>
            <person name="Hornburger P."/>
            <person name="Mueller R.-W."/>
            <person name="Bruemmer F."/>
            <person name="Labrenz M."/>
            <person name="Spormann A.M."/>
            <person name="Op Den Camp H."/>
            <person name="Overmann J."/>
            <person name="Amann R."/>
            <person name="Jetten M.S.M."/>
            <person name="Mascher T."/>
            <person name="Medema M.H."/>
            <person name="Devos D.P."/>
            <person name="Kaster A.-K."/>
            <person name="Ovreas L."/>
            <person name="Rohde M."/>
            <person name="Galperin M.Y."/>
            <person name="Jogler C."/>
        </authorList>
    </citation>
    <scope>NUCLEOTIDE SEQUENCE [LARGE SCALE GENOMIC DNA]</scope>
    <source>
        <strain evidence="8 9">Pan54</strain>
    </source>
</reference>
<dbReference type="PANTHER" id="PTHR11764:SF20">
    <property type="entry name" value="LANOSTEROL SYNTHASE"/>
    <property type="match status" value="1"/>
</dbReference>
<dbReference type="GO" id="GO:0016829">
    <property type="term" value="F:lyase activity"/>
    <property type="evidence" value="ECO:0007669"/>
    <property type="project" value="UniProtKB-KW"/>
</dbReference>
<keyword evidence="4" id="KW-0413">Isomerase</keyword>
<organism evidence="8 9">
    <name type="scientific">Rubinisphaera italica</name>
    <dbReference type="NCBI Taxonomy" id="2527969"/>
    <lineage>
        <taxon>Bacteria</taxon>
        <taxon>Pseudomonadati</taxon>
        <taxon>Planctomycetota</taxon>
        <taxon>Planctomycetia</taxon>
        <taxon>Planctomycetales</taxon>
        <taxon>Planctomycetaceae</taxon>
        <taxon>Rubinisphaera</taxon>
    </lineage>
</organism>
<evidence type="ECO:0000256" key="3">
    <source>
        <dbReference type="ARBA" id="ARBA00022737"/>
    </source>
</evidence>
<dbReference type="NCBIfam" id="TIGR01787">
    <property type="entry name" value="squalene_cyclas"/>
    <property type="match status" value="1"/>
</dbReference>
<dbReference type="GO" id="GO:0016866">
    <property type="term" value="F:intramolecular transferase activity"/>
    <property type="evidence" value="ECO:0007669"/>
    <property type="project" value="InterPro"/>
</dbReference>
<evidence type="ECO:0000259" key="7">
    <source>
        <dbReference type="Pfam" id="PF13249"/>
    </source>
</evidence>
<comment type="pathway">
    <text evidence="1">Secondary metabolite biosynthesis; hopanoid biosynthesis.</text>
</comment>
<dbReference type="InterPro" id="IPR032697">
    <property type="entry name" value="SQ_cyclase_N"/>
</dbReference>
<dbReference type="SUPFAM" id="SSF48239">
    <property type="entry name" value="Terpenoid cyclases/Protein prenyltransferases"/>
    <property type="match status" value="2"/>
</dbReference>
<protein>
    <submittedName>
        <fullName evidence="8">Squalene--hopene cyclase</fullName>
        <ecNumber evidence="8">4.2.1.129</ecNumber>
    </submittedName>
</protein>
<keyword evidence="8" id="KW-0456">Lyase</keyword>
<name>A0A5C5XG24_9PLAN</name>
<dbReference type="GO" id="GO:0005811">
    <property type="term" value="C:lipid droplet"/>
    <property type="evidence" value="ECO:0007669"/>
    <property type="project" value="InterPro"/>
</dbReference>
<dbReference type="InterPro" id="IPR008930">
    <property type="entry name" value="Terpenoid_cyclase/PrenylTrfase"/>
</dbReference>
<dbReference type="Gene3D" id="1.50.10.20">
    <property type="match status" value="2"/>
</dbReference>
<feature type="region of interest" description="Disordered" evidence="5">
    <location>
        <begin position="1"/>
        <end position="23"/>
    </location>
</feature>
<dbReference type="OrthoDB" id="9758578at2"/>
<feature type="domain" description="Squalene cyclase N-terminal" evidence="7">
    <location>
        <begin position="47"/>
        <end position="342"/>
    </location>
</feature>
<dbReference type="UniPathway" id="UPA00337"/>
<dbReference type="RefSeq" id="WP_146503984.1">
    <property type="nucleotide sequence ID" value="NZ_SJPG01000001.1"/>
</dbReference>